<dbReference type="PANTHER" id="PTHR48081:SF8">
    <property type="entry name" value="ALPHA_BETA HYDROLASE FOLD-3 DOMAIN-CONTAINING PROTEIN-RELATED"/>
    <property type="match status" value="1"/>
</dbReference>
<organism evidence="3 4">
    <name type="scientific">Entomortierella parvispora</name>
    <dbReference type="NCBI Taxonomy" id="205924"/>
    <lineage>
        <taxon>Eukaryota</taxon>
        <taxon>Fungi</taxon>
        <taxon>Fungi incertae sedis</taxon>
        <taxon>Mucoromycota</taxon>
        <taxon>Mortierellomycotina</taxon>
        <taxon>Mortierellomycetes</taxon>
        <taxon>Mortierellales</taxon>
        <taxon>Mortierellaceae</taxon>
        <taxon>Entomortierella</taxon>
    </lineage>
</organism>
<dbReference type="PANTHER" id="PTHR48081">
    <property type="entry name" value="AB HYDROLASE SUPERFAMILY PROTEIN C4A8.06C"/>
    <property type="match status" value="1"/>
</dbReference>
<accession>A0A9P3H1M9</accession>
<keyword evidence="4" id="KW-1185">Reference proteome</keyword>
<reference evidence="3" key="2">
    <citation type="journal article" date="2022" name="Microbiol. Resour. Announc.">
        <title>Whole-Genome Sequence of Entomortierella parvispora E1425, a Mucoromycotan Fungus Associated with Burkholderiaceae-Related Endosymbiotic Bacteria.</title>
        <authorList>
            <person name="Herlambang A."/>
            <person name="Guo Y."/>
            <person name="Takashima Y."/>
            <person name="Narisawa K."/>
            <person name="Ohta H."/>
            <person name="Nishizawa T."/>
        </authorList>
    </citation>
    <scope>NUCLEOTIDE SEQUENCE</scope>
    <source>
        <strain evidence="3">E1425</strain>
    </source>
</reference>
<evidence type="ECO:0008006" key="5">
    <source>
        <dbReference type="Google" id="ProtNLM"/>
    </source>
</evidence>
<feature type="compositionally biased region" description="Polar residues" evidence="2">
    <location>
        <begin position="83"/>
        <end position="98"/>
    </location>
</feature>
<keyword evidence="1" id="KW-0378">Hydrolase</keyword>
<protein>
    <recommendedName>
        <fullName evidence="5">Alpha/beta hydrolase fold-3 domain-containing protein</fullName>
    </recommendedName>
</protein>
<evidence type="ECO:0000313" key="3">
    <source>
        <dbReference type="EMBL" id="GJJ68476.1"/>
    </source>
</evidence>
<evidence type="ECO:0000256" key="2">
    <source>
        <dbReference type="SAM" id="MobiDB-lite"/>
    </source>
</evidence>
<dbReference type="InterPro" id="IPR029058">
    <property type="entry name" value="AB_hydrolase_fold"/>
</dbReference>
<gene>
    <name evidence="3" type="ORF">EMPS_00822</name>
</gene>
<name>A0A9P3H1M9_9FUNG</name>
<dbReference type="SUPFAM" id="SSF53474">
    <property type="entry name" value="alpha/beta-Hydrolases"/>
    <property type="match status" value="1"/>
</dbReference>
<proteinExistence type="predicted"/>
<sequence length="188" mass="21016">MDYLPRPPKKDHKFNPIRFYCSSSSSSPETNVNFKALAQHPYISPLWGNLGGLPPMLIQCGEAERLRDECILFTHKAGGGQLGPTSPNLPKLSTLSTESQPCSQTPQPQQPHLGFDPQPSLTPTEPATITRKKVSLPVELDMYPGMVHVFQAIPFLPDASLALQRMYEFLERKESETDDKNETDIREP</sequence>
<reference evidence="3" key="1">
    <citation type="submission" date="2021-11" db="EMBL/GenBank/DDBJ databases">
        <authorList>
            <person name="Herlambang A."/>
            <person name="Guo Y."/>
            <person name="Takashima Y."/>
            <person name="Nishizawa T."/>
        </authorList>
    </citation>
    <scope>NUCLEOTIDE SEQUENCE</scope>
    <source>
        <strain evidence="3">E1425</strain>
    </source>
</reference>
<evidence type="ECO:0000256" key="1">
    <source>
        <dbReference type="ARBA" id="ARBA00022801"/>
    </source>
</evidence>
<comment type="caution">
    <text evidence="3">The sequence shown here is derived from an EMBL/GenBank/DDBJ whole genome shotgun (WGS) entry which is preliminary data.</text>
</comment>
<evidence type="ECO:0000313" key="4">
    <source>
        <dbReference type="Proteomes" id="UP000827284"/>
    </source>
</evidence>
<dbReference type="InterPro" id="IPR050300">
    <property type="entry name" value="GDXG_lipolytic_enzyme"/>
</dbReference>
<dbReference type="Gene3D" id="3.40.50.1820">
    <property type="entry name" value="alpha/beta hydrolase"/>
    <property type="match status" value="1"/>
</dbReference>
<dbReference type="EMBL" id="BQFW01000001">
    <property type="protein sequence ID" value="GJJ68476.1"/>
    <property type="molecule type" value="Genomic_DNA"/>
</dbReference>
<feature type="region of interest" description="Disordered" evidence="2">
    <location>
        <begin position="82"/>
        <end position="128"/>
    </location>
</feature>
<dbReference type="GO" id="GO:0016787">
    <property type="term" value="F:hydrolase activity"/>
    <property type="evidence" value="ECO:0007669"/>
    <property type="project" value="UniProtKB-KW"/>
</dbReference>
<dbReference type="Proteomes" id="UP000827284">
    <property type="component" value="Unassembled WGS sequence"/>
</dbReference>
<feature type="compositionally biased region" description="Low complexity" evidence="2">
    <location>
        <begin position="99"/>
        <end position="111"/>
    </location>
</feature>
<dbReference type="AlphaFoldDB" id="A0A9P3H1M9"/>
<dbReference type="OrthoDB" id="408631at2759"/>